<dbReference type="InterPro" id="IPR029435">
    <property type="entry name" value="TOPAZ1_dom"/>
</dbReference>
<evidence type="ECO:0000256" key="8">
    <source>
        <dbReference type="SAM" id="MobiDB-lite"/>
    </source>
</evidence>
<evidence type="ECO:0000256" key="6">
    <source>
        <dbReference type="ARBA" id="ARBA00022871"/>
    </source>
</evidence>
<dbReference type="GO" id="GO:0048137">
    <property type="term" value="P:spermatocyte division"/>
    <property type="evidence" value="ECO:0007669"/>
    <property type="project" value="TreeGrafter"/>
</dbReference>
<reference evidence="9" key="1">
    <citation type="submission" date="2020-03" db="EMBL/GenBank/DDBJ databases">
        <title>Melopsittacus undulatus (budgerigar) genome, bMelUnd1, maternal haplotype with Z.</title>
        <authorList>
            <person name="Gedman G."/>
            <person name="Mountcastle J."/>
            <person name="Haase B."/>
            <person name="Formenti G."/>
            <person name="Wright T."/>
            <person name="Apodaca J."/>
            <person name="Pelan S."/>
            <person name="Chow W."/>
            <person name="Rhie A."/>
            <person name="Howe K."/>
            <person name="Fedrigo O."/>
            <person name="Jarvis E.D."/>
        </authorList>
    </citation>
    <scope>NUCLEOTIDE SEQUENCE [LARGE SCALE GENOMIC DNA]</scope>
</reference>
<feature type="region of interest" description="Disordered" evidence="8">
    <location>
        <begin position="606"/>
        <end position="632"/>
    </location>
</feature>
<dbReference type="PANTHER" id="PTHR35671">
    <property type="entry name" value="PROTEIN TOPAZ1"/>
    <property type="match status" value="1"/>
</dbReference>
<accession>A0A8C6IQT1</accession>
<name>A0A8C6IQT1_MELUD</name>
<dbReference type="Proteomes" id="UP000694405">
    <property type="component" value="Chromosome 1"/>
</dbReference>
<dbReference type="Ensembl" id="ENSMUNT00000000970.2">
    <property type="protein sequence ID" value="ENSMUNP00000000837.2"/>
    <property type="gene ID" value="ENSMUNG00000000763.2"/>
</dbReference>
<comment type="subcellular location">
    <subcellularLocation>
        <location evidence="2">Cytoplasm</location>
        <location evidence="2">Cytosol</location>
    </subcellularLocation>
</comment>
<evidence type="ECO:0000313" key="9">
    <source>
        <dbReference type="Ensembl" id="ENSMUNP00000000837.2"/>
    </source>
</evidence>
<evidence type="ECO:0000256" key="3">
    <source>
        <dbReference type="ARBA" id="ARBA00016464"/>
    </source>
</evidence>
<dbReference type="GO" id="GO:0005829">
    <property type="term" value="C:cytosol"/>
    <property type="evidence" value="ECO:0007669"/>
    <property type="project" value="UniProtKB-SubCell"/>
</dbReference>
<organism evidence="9 10">
    <name type="scientific">Melopsittacus undulatus</name>
    <name type="common">Budgerigar</name>
    <name type="synonym">Psittacus undulatus</name>
    <dbReference type="NCBI Taxonomy" id="13146"/>
    <lineage>
        <taxon>Eukaryota</taxon>
        <taxon>Metazoa</taxon>
        <taxon>Chordata</taxon>
        <taxon>Craniata</taxon>
        <taxon>Vertebrata</taxon>
        <taxon>Euteleostomi</taxon>
        <taxon>Archelosauria</taxon>
        <taxon>Archosauria</taxon>
        <taxon>Dinosauria</taxon>
        <taxon>Saurischia</taxon>
        <taxon>Theropoda</taxon>
        <taxon>Coelurosauria</taxon>
        <taxon>Aves</taxon>
        <taxon>Neognathae</taxon>
        <taxon>Neoaves</taxon>
        <taxon>Telluraves</taxon>
        <taxon>Australaves</taxon>
        <taxon>Psittaciformes</taxon>
        <taxon>Psittaculidae</taxon>
        <taxon>Melopsittacus</taxon>
    </lineage>
</organism>
<evidence type="ECO:0000256" key="7">
    <source>
        <dbReference type="ARBA" id="ARBA00031943"/>
    </source>
</evidence>
<evidence type="ECO:0000256" key="1">
    <source>
        <dbReference type="ARBA" id="ARBA00002132"/>
    </source>
</evidence>
<dbReference type="PANTHER" id="PTHR35671:SF1">
    <property type="entry name" value="PROTEIN TOPAZ1"/>
    <property type="match status" value="1"/>
</dbReference>
<gene>
    <name evidence="9" type="primary">LOC101873137</name>
</gene>
<sequence>WLDYISKVTIFLGTSGTQSKNFLCHSITKQSGVQYKKRKPRTDQVKYLQSSSVTTGEGERSVSAKCDAECCRRALNYCNGLFCARQKNPFVRLEACSYINTFVKSSASGTTSSYKLNRFIHVDRDKGKHVFLDGTIEQSDMNCSTTRMQNGSPIKGGLLFNKQKTQNREECFSCCQSENNKSLRGKKLNIGRKPRKKKMTEKSAMQIMFTDTANGSEYELQAEAALARSGSFEVLGLNHEEITLSPSCDHMSNLYVGRNSQEAQNTSVWRKNSTKSLAFEDGFKRSELSVTAEENSNSVAHHSAASASLKLLADEVHGVSNSHKSRTVKKLNKVNKKLHQITCQRAVPMTGKNVWPFESCARTSEWVHKNLGSSSEGKRLVRATFKESSDQSSVETVGSNAVTENLRQLDLPMSLEEINKESTCKVIDSDTECLTSLETSGLSPMDIDETLRMSSENVESPIDADRSAVAFSRDDVQEVKATLNFTRTQKNKKKGTVTKRNLSVAVRKGTSTRDTHRKNFSRKTSVVKETFSDLKLMKVLNTENLKKFKIPLCRNKPASRKLESVCSLETKTFSPLELFDSSSVSRKQKMGEETFLVKSEQQPLTIASDATSTASTKEKADEISSKDFHHDVPKNLSTLSTLSEHSSLYPHPFPDRQPESPMPDFHGTECVLKSSFPDHSWNAVNHPVALEINDGSKTSGTLSEHQSRNIPDILHAYEEDILVIDVIHDDPDLFGYNNEEKVELVDCENYSEKESYDSISIKDEKQDLKPVCPVTSENKDSVDDNFRYASHSVQQILEMIELPRKYCRFYFMTLRGCERAKCWFWHVPEQGDEKVCMAILRTYITIKESGLLKRAVQIFVKYYREVTPGVFFASQVLNDLLVSLLKKSLLHEVFQILNVTVKISTLPAVDVLLKVFEHVASLNIRDAVPTLISTFCKLIGAGMFLESAHFDCIIKFLHQLKVSSQELNTVLNIKSRFQEKHFEKNWVFDFNLHCKEKKDWVKLGALFVNARTGCEHSDDLQKLSLCIAEILTKDSETDQLEVPFCDFADAVAKNSQHNEADRIFTGRIGISVIYSYHKVLQWIKGRKVLDKLRELQIHFTVLKGLIGAEKLASRCQIVNKAAEIYLKTGSLDGATWVLRESEWITSTLLWPCDKMDILSRHNLLCTLVHKYLKKSLYRQALEVLQNLPGFQNNSDTVDVSQYSCLFNKLISACFESKNLGVSSSAVDFMLSKNIAIDFFLLRQLITALGRSSLWSKARTYYKSALSLGCYPAALQGQLYHKLLMIPSYLSEVEMLLAIEIFLVSNASDIQSPMATSQTLQIILKRFNSSDYQAAAERLIQAARLSDPKLFLKHMTMNVNMEEVYSLELTSALKWLQENMKWAGKVWLFQ</sequence>
<dbReference type="Gene3D" id="1.25.40.10">
    <property type="entry name" value="Tetratricopeptide repeat domain"/>
    <property type="match status" value="1"/>
</dbReference>
<evidence type="ECO:0000256" key="2">
    <source>
        <dbReference type="ARBA" id="ARBA00004514"/>
    </source>
</evidence>
<proteinExistence type="predicted"/>
<feature type="compositionally biased region" description="Basic and acidic residues" evidence="8">
    <location>
        <begin position="616"/>
        <end position="632"/>
    </location>
</feature>
<keyword evidence="5" id="KW-0221">Differentiation</keyword>
<accession>A0A8V5G4V6</accession>
<protein>
    <recommendedName>
        <fullName evidence="3">Protein TOPAZ1</fullName>
    </recommendedName>
    <alternativeName>
        <fullName evidence="7">Testis- and ovary-specific PAZ domain-containing protein 1</fullName>
    </alternativeName>
</protein>
<keyword evidence="4" id="KW-0963">Cytoplasm</keyword>
<keyword evidence="6" id="KW-0744">Spermatogenesis</keyword>
<dbReference type="InterPro" id="IPR038952">
    <property type="entry name" value="TOPAZ1"/>
</dbReference>
<reference evidence="9" key="3">
    <citation type="submission" date="2025-09" db="UniProtKB">
        <authorList>
            <consortium name="Ensembl"/>
        </authorList>
    </citation>
    <scope>IDENTIFICATION</scope>
</reference>
<evidence type="ECO:0000256" key="4">
    <source>
        <dbReference type="ARBA" id="ARBA00022490"/>
    </source>
</evidence>
<reference evidence="9" key="2">
    <citation type="submission" date="2025-08" db="UniProtKB">
        <authorList>
            <consortium name="Ensembl"/>
        </authorList>
    </citation>
    <scope>IDENTIFICATION</scope>
</reference>
<comment type="function">
    <text evidence="1">Important for normal spermatogenesis and male fertility. Specifically required for progression to the post-meiotic stages of spermatocyte development. Seems to be necessary for normal expression levels of a number of testis-expressed gene transcripts, although its role in this process is unclear.</text>
</comment>
<evidence type="ECO:0000313" key="10">
    <source>
        <dbReference type="Proteomes" id="UP000694405"/>
    </source>
</evidence>
<evidence type="ECO:0000256" key="5">
    <source>
        <dbReference type="ARBA" id="ARBA00022782"/>
    </source>
</evidence>
<dbReference type="GO" id="GO:0030154">
    <property type="term" value="P:cell differentiation"/>
    <property type="evidence" value="ECO:0007669"/>
    <property type="project" value="UniProtKB-KW"/>
</dbReference>
<dbReference type="Pfam" id="PF14669">
    <property type="entry name" value="Asp_Glu_race_2"/>
    <property type="match status" value="1"/>
</dbReference>
<keyword evidence="10" id="KW-1185">Reference proteome</keyword>
<dbReference type="InterPro" id="IPR011990">
    <property type="entry name" value="TPR-like_helical_dom_sf"/>
</dbReference>